<accession>A0A0S2CFW7</accession>
<dbReference type="GO" id="GO:0016740">
    <property type="term" value="F:transferase activity"/>
    <property type="evidence" value="ECO:0007669"/>
    <property type="project" value="UniProtKB-KW"/>
</dbReference>
<gene>
    <name evidence="1" type="ORF">HS55.04</name>
</gene>
<reference evidence="1" key="1">
    <citation type="journal article" date="2015" name="PLoS ONE">
        <title>Updated Campylobacter jejuni Capsule PCR Multiplex Typing System and Its Application to Clinical Isolates from South and Southeast Asia.</title>
        <authorList>
            <person name="Poly F."/>
            <person name="Serichantalergs O."/>
            <person name="Kuroiwa J."/>
            <person name="Pootong P."/>
            <person name="Mason C."/>
            <person name="Guerry P."/>
            <person name="Parker C.T."/>
        </authorList>
    </citation>
    <scope>NUCLEOTIDE SEQUENCE</scope>
    <source>
        <strain evidence="1">ATCC 43468</strain>
    </source>
</reference>
<dbReference type="Pfam" id="PF11186">
    <property type="entry name" value="DUF2972"/>
    <property type="match status" value="1"/>
</dbReference>
<dbReference type="InterPro" id="IPR021353">
    <property type="entry name" value="DUF2972"/>
</dbReference>
<name>A0A0S2CFW7_CAMJU</name>
<protein>
    <submittedName>
        <fullName evidence="1">Capsular polysaccharide biosynthesis heptosyltransferase HddD</fullName>
    </submittedName>
</protein>
<organism evidence="1">
    <name type="scientific">Campylobacter jejuni subsp. jejuni</name>
    <dbReference type="NCBI Taxonomy" id="32022"/>
    <lineage>
        <taxon>Bacteria</taxon>
        <taxon>Pseudomonadati</taxon>
        <taxon>Campylobacterota</taxon>
        <taxon>Epsilonproteobacteria</taxon>
        <taxon>Campylobacterales</taxon>
        <taxon>Campylobacteraceae</taxon>
        <taxon>Campylobacter</taxon>
    </lineage>
</organism>
<sequence length="613" mass="72885">MFNPHSAIDRIKNQLAYKLGFAIIEHKNYGGGVISLIYKLYKIKKEHFLQRKIYKQIIQVFPHLTYPKLENCKDYNQALVYKLHLSYMIGTVLIQADKNKFKGGYFRLYKNMKQVRLFYNALKDFKENKNIPMKAFDILYKNINLISLEKIKEISFICDLHKDYIPILDNIYQNFEFVLKNIELIKEWLISDDFNQKYKKTNHPYPSLLDPRKLNDTNEKINYNNIPAELAWNMNLPLMGKFNKVFLLSPSSGTVAIQFIFLPSCKINFNSAWDQASKIYFCLYHMKNGDIVNNIFCILSNKQNDHIKNLFLIQNKVDVFCVYRDPVSIIKHALNHIGAYEITKITKKMRQINLVSDFYFPSIYYHYSKNYKPNLESIYNINFDGYFFIKDRLEILKPVIKNIECIEFSQINTTNAFNTFTKLAHKYGFTPPNDPILFQGRVNRHQGDLWVLPVKFRAHSYDLYNKTKNDSTSFALEGGVEIIITTHQLHSNKSGFVDITKEIFDDRKLMFDNIILLVKSNEYEMLKNNQELFLASKKYLNDYMDALEKHEQKIKDNLITEEQILDYLKDKKDLRIKLKQLIDDDLTYVRENHPEYLQKWKYYQEFEKLCEND</sequence>
<evidence type="ECO:0000313" key="1">
    <source>
        <dbReference type="EMBL" id="ALN44013.1"/>
    </source>
</evidence>
<proteinExistence type="predicted"/>
<dbReference type="EMBL" id="KT893433">
    <property type="protein sequence ID" value="ALN44013.1"/>
    <property type="molecule type" value="Genomic_DNA"/>
</dbReference>
<keyword evidence="1" id="KW-0808">Transferase</keyword>
<dbReference type="AlphaFoldDB" id="A0A0S2CFW7"/>